<protein>
    <submittedName>
        <fullName evidence="1">Uncharacterized protein</fullName>
    </submittedName>
</protein>
<sequence length="96" mass="10432">MARMGAVMRTMRRWSKESWFAGDHVNCCPFRRGTAEPQGPIFLSNQHGRGDPGAVGGLYDACSCRLADLGLRFLPFSQGQLSRSLSDGGTSLNVVL</sequence>
<keyword evidence="2" id="KW-1185">Reference proteome</keyword>
<gene>
    <name evidence="1" type="ORF">AAFF_G00287350</name>
</gene>
<comment type="caution">
    <text evidence="1">The sequence shown here is derived from an EMBL/GenBank/DDBJ whole genome shotgun (WGS) entry which is preliminary data.</text>
</comment>
<evidence type="ECO:0000313" key="1">
    <source>
        <dbReference type="EMBL" id="KAJ8407059.1"/>
    </source>
</evidence>
<organism evidence="1 2">
    <name type="scientific">Aldrovandia affinis</name>
    <dbReference type="NCBI Taxonomy" id="143900"/>
    <lineage>
        <taxon>Eukaryota</taxon>
        <taxon>Metazoa</taxon>
        <taxon>Chordata</taxon>
        <taxon>Craniata</taxon>
        <taxon>Vertebrata</taxon>
        <taxon>Euteleostomi</taxon>
        <taxon>Actinopterygii</taxon>
        <taxon>Neopterygii</taxon>
        <taxon>Teleostei</taxon>
        <taxon>Notacanthiformes</taxon>
        <taxon>Halosauridae</taxon>
        <taxon>Aldrovandia</taxon>
    </lineage>
</organism>
<name>A0AAD7SQN0_9TELE</name>
<evidence type="ECO:0000313" key="2">
    <source>
        <dbReference type="Proteomes" id="UP001221898"/>
    </source>
</evidence>
<dbReference type="AlphaFoldDB" id="A0AAD7SQN0"/>
<proteinExistence type="predicted"/>
<dbReference type="Proteomes" id="UP001221898">
    <property type="component" value="Unassembled WGS sequence"/>
</dbReference>
<dbReference type="EMBL" id="JAINUG010000040">
    <property type="protein sequence ID" value="KAJ8407059.1"/>
    <property type="molecule type" value="Genomic_DNA"/>
</dbReference>
<accession>A0AAD7SQN0</accession>
<reference evidence="1" key="1">
    <citation type="journal article" date="2023" name="Science">
        <title>Genome structures resolve the early diversification of teleost fishes.</title>
        <authorList>
            <person name="Parey E."/>
            <person name="Louis A."/>
            <person name="Montfort J."/>
            <person name="Bouchez O."/>
            <person name="Roques C."/>
            <person name="Iampietro C."/>
            <person name="Lluch J."/>
            <person name="Castinel A."/>
            <person name="Donnadieu C."/>
            <person name="Desvignes T."/>
            <person name="Floi Bucao C."/>
            <person name="Jouanno E."/>
            <person name="Wen M."/>
            <person name="Mejri S."/>
            <person name="Dirks R."/>
            <person name="Jansen H."/>
            <person name="Henkel C."/>
            <person name="Chen W.J."/>
            <person name="Zahm M."/>
            <person name="Cabau C."/>
            <person name="Klopp C."/>
            <person name="Thompson A.W."/>
            <person name="Robinson-Rechavi M."/>
            <person name="Braasch I."/>
            <person name="Lecointre G."/>
            <person name="Bobe J."/>
            <person name="Postlethwait J.H."/>
            <person name="Berthelot C."/>
            <person name="Roest Crollius H."/>
            <person name="Guiguen Y."/>
        </authorList>
    </citation>
    <scope>NUCLEOTIDE SEQUENCE</scope>
    <source>
        <strain evidence="1">NC1722</strain>
    </source>
</reference>